<feature type="compositionally biased region" description="Polar residues" evidence="4">
    <location>
        <begin position="708"/>
        <end position="733"/>
    </location>
</feature>
<evidence type="ECO:0000256" key="2">
    <source>
        <dbReference type="ARBA" id="ARBA00022771"/>
    </source>
</evidence>
<dbReference type="Proteomes" id="UP001479436">
    <property type="component" value="Unassembled WGS sequence"/>
</dbReference>
<evidence type="ECO:0000256" key="4">
    <source>
        <dbReference type="SAM" id="MobiDB-lite"/>
    </source>
</evidence>
<dbReference type="PROSITE" id="PS50188">
    <property type="entry name" value="B302_SPRY"/>
    <property type="match status" value="1"/>
</dbReference>
<proteinExistence type="predicted"/>
<protein>
    <recommendedName>
        <fullName evidence="5">B30.2/SPRY domain-containing protein</fullName>
    </recommendedName>
</protein>
<feature type="region of interest" description="Disordered" evidence="4">
    <location>
        <begin position="640"/>
        <end position="668"/>
    </location>
</feature>
<dbReference type="SMART" id="SM00449">
    <property type="entry name" value="SPRY"/>
    <property type="match status" value="1"/>
</dbReference>
<dbReference type="InterPro" id="IPR043136">
    <property type="entry name" value="B30.2/SPRY_sf"/>
</dbReference>
<dbReference type="Pfam" id="PF00622">
    <property type="entry name" value="SPRY"/>
    <property type="match status" value="1"/>
</dbReference>
<feature type="region of interest" description="Disordered" evidence="4">
    <location>
        <begin position="704"/>
        <end position="739"/>
    </location>
</feature>
<keyword evidence="2" id="KW-0863">Zinc-finger</keyword>
<evidence type="ECO:0000313" key="6">
    <source>
        <dbReference type="EMBL" id="KAK9760994.1"/>
    </source>
</evidence>
<accession>A0ABR2WHR8</accession>
<feature type="domain" description="B30.2/SPRY" evidence="5">
    <location>
        <begin position="365"/>
        <end position="551"/>
    </location>
</feature>
<dbReference type="InterPro" id="IPR003877">
    <property type="entry name" value="SPRY_dom"/>
</dbReference>
<dbReference type="InterPro" id="IPR001870">
    <property type="entry name" value="B30.2/SPRY"/>
</dbReference>
<dbReference type="InterPro" id="IPR013320">
    <property type="entry name" value="ConA-like_dom_sf"/>
</dbReference>
<sequence length="946" mass="106446">MSNTMTQKIIQSPCTNQLMLHILNGDHGKIQRTCAKTLVILANHETSFFQRIFTMIVEPLIEHTIDLGEETILSLEPDLYPIDLNRELFISNEHRTDRPLQLRRITLNEIRNTDGFDSRIIIPSALLAERFINFIRTLHIFVEYDRAFEDFISQNKDPQSGELFEGELLKLLRILIDKTSLPLVNSQMPRLIGNQDSPMYKPWEMEGDARNNLSFMVREYFLEESSVTADSQNSPHFSPKSEGVFGLSFDIDGDDVKKTNDMEIDVKTTKVALCNYALNVLVALSKYSIVRNYLIEHDFLKTTLLVQKLCRPALENSIIAISIILSKSQLQKCLKSPNILVNAWRGLFKPSTQTSTIVFYTQMLLSHCSNYSLAACESVGRTRYLGLRRADRTKHLMMLKDNLEVRNELWTFGSVRATRGVQGNGRYAYEVKLNTDGLVQLGWASKLCRFDPEGGSGVGDDIHSYSYDGQRSKKWHGICPVNNQYGDKWSAGDIITSCIDLDHGTIEYYRNGLCLGVAFTNVSSDTIWYPALSLASGQGCRTYFGGKLDPLRYLPKGYKPVASILEIGKIDPNTNTEGKLDISLSPGLGSMNVVSVSNNRPSSLFETNHTTSDTIPSYLGQVMLSSASYLTEEPDFISLSEETSPTTQDQSALPSTPSESESEVESKIKCASDNDVCKLTESNEIHSESRDASSTTHHQTLIDEESNHQQTGNSAQADQYYSSSKNAAENESCTPDKLPHLTLDDELAENSGMMFSDADLDLPFSRMLRLKGIHPNVDLPEPNFVDAFYFEVCLGLRGLIDGLYPQIGMIDRDDTIYMLIMGPRESCTATIQHSHLDETFFRSIPRDIMEPRSDEDQAVHSDILSFEIINDNNPITHGDYVGCGYSAEERTVFFTLNGNLLARIPVPNQILLLPYIRYVPRSICNFGQEQFQYQPAYSIVTQMIDV</sequence>
<feature type="compositionally biased region" description="Polar residues" evidence="4">
    <location>
        <begin position="640"/>
        <end position="657"/>
    </location>
</feature>
<name>A0ABR2WHR8_9FUNG</name>
<dbReference type="InterPro" id="IPR045129">
    <property type="entry name" value="RNF123/RKP/RSPRY1"/>
</dbReference>
<dbReference type="EMBL" id="JASJQH010001649">
    <property type="protein sequence ID" value="KAK9760994.1"/>
    <property type="molecule type" value="Genomic_DNA"/>
</dbReference>
<keyword evidence="3" id="KW-0862">Zinc</keyword>
<keyword evidence="1" id="KW-0479">Metal-binding</keyword>
<evidence type="ECO:0000259" key="5">
    <source>
        <dbReference type="PROSITE" id="PS50188"/>
    </source>
</evidence>
<dbReference type="SUPFAM" id="SSF49899">
    <property type="entry name" value="Concanavalin A-like lectins/glucanases"/>
    <property type="match status" value="1"/>
</dbReference>
<dbReference type="PANTHER" id="PTHR13363">
    <property type="entry name" value="RING FINGER AND SRY DOMAIN-CONTAINING"/>
    <property type="match status" value="1"/>
</dbReference>
<reference evidence="6 7" key="1">
    <citation type="submission" date="2023-04" db="EMBL/GenBank/DDBJ databases">
        <title>Genome of Basidiobolus ranarum AG-B5.</title>
        <authorList>
            <person name="Stajich J.E."/>
            <person name="Carter-House D."/>
            <person name="Gryganskyi A."/>
        </authorList>
    </citation>
    <scope>NUCLEOTIDE SEQUENCE [LARGE SCALE GENOMIC DNA]</scope>
    <source>
        <strain evidence="6 7">AG-B5</strain>
    </source>
</reference>
<dbReference type="PANTHER" id="PTHR13363:SF5">
    <property type="entry name" value="E3 UBIQUITIN-PROTEIN LIGASE RNF123"/>
    <property type="match status" value="1"/>
</dbReference>
<dbReference type="Gene3D" id="2.60.120.920">
    <property type="match status" value="2"/>
</dbReference>
<evidence type="ECO:0000256" key="1">
    <source>
        <dbReference type="ARBA" id="ARBA00022723"/>
    </source>
</evidence>
<organism evidence="6 7">
    <name type="scientific">Basidiobolus ranarum</name>
    <dbReference type="NCBI Taxonomy" id="34480"/>
    <lineage>
        <taxon>Eukaryota</taxon>
        <taxon>Fungi</taxon>
        <taxon>Fungi incertae sedis</taxon>
        <taxon>Zoopagomycota</taxon>
        <taxon>Entomophthoromycotina</taxon>
        <taxon>Basidiobolomycetes</taxon>
        <taxon>Basidiobolales</taxon>
        <taxon>Basidiobolaceae</taxon>
        <taxon>Basidiobolus</taxon>
    </lineage>
</organism>
<comment type="caution">
    <text evidence="6">The sequence shown here is derived from an EMBL/GenBank/DDBJ whole genome shotgun (WGS) entry which is preliminary data.</text>
</comment>
<gene>
    <name evidence="6" type="ORF">K7432_014465</name>
</gene>
<keyword evidence="7" id="KW-1185">Reference proteome</keyword>
<evidence type="ECO:0000256" key="3">
    <source>
        <dbReference type="ARBA" id="ARBA00022833"/>
    </source>
</evidence>
<evidence type="ECO:0000313" key="7">
    <source>
        <dbReference type="Proteomes" id="UP001479436"/>
    </source>
</evidence>